<dbReference type="Gene3D" id="3.40.50.150">
    <property type="entry name" value="Vaccinia Virus protein VP39"/>
    <property type="match status" value="1"/>
</dbReference>
<keyword evidence="1" id="KW-0808">Transferase</keyword>
<reference evidence="1 2" key="1">
    <citation type="journal article" date="2017" name="Int. J. Syst. Evol. Microbiol.">
        <title>Ramlibacter alkalitolerans sp. nov., alkali-tolerant bacterium isolated from soil of ginseng.</title>
        <authorList>
            <person name="Lee D.H."/>
            <person name="Cha C.J."/>
        </authorList>
    </citation>
    <scope>NUCLEOTIDE SEQUENCE [LARGE SCALE GENOMIC DNA]</scope>
    <source>
        <strain evidence="1 2">KACC 19305</strain>
    </source>
</reference>
<keyword evidence="1" id="KW-0489">Methyltransferase</keyword>
<name>A0ABS1JP91_9BURK</name>
<dbReference type="RefSeq" id="WP_201690073.1">
    <property type="nucleotide sequence ID" value="NZ_JAEQND010000007.1"/>
</dbReference>
<dbReference type="PANTHER" id="PTHR43861:SF6">
    <property type="entry name" value="METHYLTRANSFERASE TYPE 11"/>
    <property type="match status" value="1"/>
</dbReference>
<proteinExistence type="predicted"/>
<evidence type="ECO:0000313" key="1">
    <source>
        <dbReference type="EMBL" id="MBL0426072.1"/>
    </source>
</evidence>
<dbReference type="EMBL" id="JAEQND010000007">
    <property type="protein sequence ID" value="MBL0426072.1"/>
    <property type="molecule type" value="Genomic_DNA"/>
</dbReference>
<dbReference type="SUPFAM" id="SSF53335">
    <property type="entry name" value="S-adenosyl-L-methionine-dependent methyltransferases"/>
    <property type="match status" value="1"/>
</dbReference>
<comment type="caution">
    <text evidence="1">The sequence shown here is derived from an EMBL/GenBank/DDBJ whole genome shotgun (WGS) entry which is preliminary data.</text>
</comment>
<gene>
    <name evidence="1" type="ORF">JI746_13235</name>
</gene>
<evidence type="ECO:0000313" key="2">
    <source>
        <dbReference type="Proteomes" id="UP000622707"/>
    </source>
</evidence>
<keyword evidence="2" id="KW-1185">Reference proteome</keyword>
<dbReference type="PANTHER" id="PTHR43861">
    <property type="entry name" value="TRANS-ACONITATE 2-METHYLTRANSFERASE-RELATED"/>
    <property type="match status" value="1"/>
</dbReference>
<dbReference type="CDD" id="cd02440">
    <property type="entry name" value="AdoMet_MTases"/>
    <property type="match status" value="1"/>
</dbReference>
<dbReference type="Proteomes" id="UP000622707">
    <property type="component" value="Unassembled WGS sequence"/>
</dbReference>
<dbReference type="GO" id="GO:0008168">
    <property type="term" value="F:methyltransferase activity"/>
    <property type="evidence" value="ECO:0007669"/>
    <property type="project" value="UniProtKB-KW"/>
</dbReference>
<sequence length="363" mass="40298">MEPQLKNVMRERWPARELESPGRCPVCGTERRTLVHPGLEDGLFHCSEDRWDVHACTACGTHYLDPRPTEESIGRAYASYLTHAAPDDPRGRSPAASARGRAARVLRALANGYRNARFGTRLEPQLPVGRYVVPCIPLLRDALVQQLRSLPLLPAGAQARLLDVGCGSGDFLQLARSAGWSVHGIDFDGVAVANARERGLEVRQGGLELLQATEAESFAWVTLSHVLEHVHDPVSWLQALHRLVRPGGTLWLQTPNIASLGHARYGAHWRGLEPPRHLTLWTLPTLRKALEQAGFRSVQALRTPVLTAMEVYASSEALRRGIDYAGFMALPRKQQRPLGALWPALRQHRSLARAEFLTVLARR</sequence>
<accession>A0ABS1JP91</accession>
<dbReference type="GO" id="GO:0032259">
    <property type="term" value="P:methylation"/>
    <property type="evidence" value="ECO:0007669"/>
    <property type="project" value="UniProtKB-KW"/>
</dbReference>
<organism evidence="1 2">
    <name type="scientific">Ramlibacter alkalitolerans</name>
    <dbReference type="NCBI Taxonomy" id="2039631"/>
    <lineage>
        <taxon>Bacteria</taxon>
        <taxon>Pseudomonadati</taxon>
        <taxon>Pseudomonadota</taxon>
        <taxon>Betaproteobacteria</taxon>
        <taxon>Burkholderiales</taxon>
        <taxon>Comamonadaceae</taxon>
        <taxon>Ramlibacter</taxon>
    </lineage>
</organism>
<dbReference type="Pfam" id="PF13489">
    <property type="entry name" value="Methyltransf_23"/>
    <property type="match status" value="1"/>
</dbReference>
<protein>
    <submittedName>
        <fullName evidence="1">Class I SAM-dependent methyltransferase</fullName>
    </submittedName>
</protein>
<dbReference type="InterPro" id="IPR029063">
    <property type="entry name" value="SAM-dependent_MTases_sf"/>
</dbReference>